<dbReference type="InterPro" id="IPR051733">
    <property type="entry name" value="WD_repeat_DCAF13/WDSOF1"/>
</dbReference>
<evidence type="ECO:0000256" key="4">
    <source>
        <dbReference type="ARBA" id="ARBA00022574"/>
    </source>
</evidence>
<dbReference type="InterPro" id="IPR015943">
    <property type="entry name" value="WD40/YVTN_repeat-like_dom_sf"/>
</dbReference>
<keyword evidence="5" id="KW-0677">Repeat</keyword>
<dbReference type="GeneID" id="19014771"/>
<dbReference type="GO" id="GO:0016567">
    <property type="term" value="P:protein ubiquitination"/>
    <property type="evidence" value="ECO:0007669"/>
    <property type="project" value="UniProtKB-UniPathway"/>
</dbReference>
<dbReference type="GO" id="GO:0032040">
    <property type="term" value="C:small-subunit processome"/>
    <property type="evidence" value="ECO:0007669"/>
    <property type="project" value="TreeGrafter"/>
</dbReference>
<dbReference type="GO" id="GO:0000462">
    <property type="term" value="P:maturation of SSU-rRNA from tricistronic rRNA transcript (SSU-rRNA, 5.8S rRNA, LSU-rRNA)"/>
    <property type="evidence" value="ECO:0007669"/>
    <property type="project" value="TreeGrafter"/>
</dbReference>
<dbReference type="EMBL" id="FO082272">
    <property type="protein sequence ID" value="CCO66148.1"/>
    <property type="molecule type" value="Genomic_DNA"/>
</dbReference>
<evidence type="ECO:0000256" key="6">
    <source>
        <dbReference type="ARBA" id="ARBA00023242"/>
    </source>
</evidence>
<dbReference type="STRING" id="41875.K8F1E6"/>
<dbReference type="InterPro" id="IPR007287">
    <property type="entry name" value="Sof1"/>
</dbReference>
<dbReference type="FunFam" id="2.130.10.10:FF:000132">
    <property type="entry name" value="DDB1- and CUL4-associated factor 13"/>
    <property type="match status" value="1"/>
</dbReference>
<dbReference type="PROSITE" id="PS00678">
    <property type="entry name" value="WD_REPEATS_1"/>
    <property type="match status" value="1"/>
</dbReference>
<dbReference type="KEGG" id="bpg:Bathy07g02820"/>
<evidence type="ECO:0000256" key="2">
    <source>
        <dbReference type="ARBA" id="ARBA00005649"/>
    </source>
</evidence>
<evidence type="ECO:0000313" key="12">
    <source>
        <dbReference type="EMBL" id="CCO66148.1"/>
    </source>
</evidence>
<reference evidence="12 13" key="1">
    <citation type="submission" date="2011-10" db="EMBL/GenBank/DDBJ databases">
        <authorList>
            <person name="Genoscope - CEA"/>
        </authorList>
    </citation>
    <scope>NUCLEOTIDE SEQUENCE [LARGE SCALE GENOMIC DNA]</scope>
    <source>
        <strain evidence="12 13">RCC 1105</strain>
    </source>
</reference>
<dbReference type="PRINTS" id="PR00320">
    <property type="entry name" value="GPROTEINBRPT"/>
</dbReference>
<name>K8F1E6_9CHLO</name>
<dbReference type="RefSeq" id="XP_007512060.1">
    <property type="nucleotide sequence ID" value="XM_007511998.1"/>
</dbReference>
<evidence type="ECO:0000256" key="8">
    <source>
        <dbReference type="ARBA" id="ARBA00032239"/>
    </source>
</evidence>
<comment type="similarity">
    <text evidence="2">Belongs to the WD repeat DCAF13/WDSOF1 family.</text>
</comment>
<dbReference type="SUPFAM" id="SSF50978">
    <property type="entry name" value="WD40 repeat-like"/>
    <property type="match status" value="1"/>
</dbReference>
<dbReference type="CDD" id="cd00200">
    <property type="entry name" value="WD40"/>
    <property type="match status" value="1"/>
</dbReference>
<dbReference type="InterPro" id="IPR036322">
    <property type="entry name" value="WD40_repeat_dom_sf"/>
</dbReference>
<dbReference type="Proteomes" id="UP000198341">
    <property type="component" value="Chromosome 7"/>
</dbReference>
<dbReference type="Pfam" id="PF04158">
    <property type="entry name" value="Sof1"/>
    <property type="match status" value="1"/>
</dbReference>
<evidence type="ECO:0000256" key="9">
    <source>
        <dbReference type="PROSITE-ProRule" id="PRU00221"/>
    </source>
</evidence>
<keyword evidence="4 9" id="KW-0853">WD repeat</keyword>
<keyword evidence="6" id="KW-0539">Nucleus</keyword>
<evidence type="ECO:0000313" key="13">
    <source>
        <dbReference type="Proteomes" id="UP000198341"/>
    </source>
</evidence>
<dbReference type="SMART" id="SM00320">
    <property type="entry name" value="WD40"/>
    <property type="match status" value="6"/>
</dbReference>
<keyword evidence="13" id="KW-1185">Reference proteome</keyword>
<dbReference type="PROSITE" id="PS50082">
    <property type="entry name" value="WD_REPEATS_2"/>
    <property type="match status" value="4"/>
</dbReference>
<dbReference type="InterPro" id="IPR019775">
    <property type="entry name" value="WD40_repeat_CS"/>
</dbReference>
<feature type="repeat" description="WD" evidence="9">
    <location>
        <begin position="291"/>
        <end position="327"/>
    </location>
</feature>
<feature type="domain" description="Sof1-like protein" evidence="11">
    <location>
        <begin position="362"/>
        <end position="449"/>
    </location>
</feature>
<protein>
    <recommendedName>
        <fullName evidence="3">DDB1- and CUL4-associated factor 13</fullName>
    </recommendedName>
    <alternativeName>
        <fullName evidence="8">WD repeat and SOF domain-containing protein 1</fullName>
    </alternativeName>
</protein>
<dbReference type="InterPro" id="IPR020472">
    <property type="entry name" value="WD40_PAC1"/>
</dbReference>
<evidence type="ECO:0000256" key="5">
    <source>
        <dbReference type="ARBA" id="ARBA00022737"/>
    </source>
</evidence>
<feature type="repeat" description="WD" evidence="9">
    <location>
        <begin position="62"/>
        <end position="104"/>
    </location>
</feature>
<dbReference type="PANTHER" id="PTHR22851">
    <property type="entry name" value="U3 SMALL NUCLEOLAR RNA U3 SNORNA ASSOCIATED PROTEIN"/>
    <property type="match status" value="1"/>
</dbReference>
<dbReference type="Gene3D" id="2.130.10.10">
    <property type="entry name" value="YVTN repeat-like/Quinoprotein amine dehydrogenase"/>
    <property type="match status" value="3"/>
</dbReference>
<feature type="region of interest" description="Disordered" evidence="10">
    <location>
        <begin position="406"/>
        <end position="455"/>
    </location>
</feature>
<keyword evidence="7" id="KW-0687">Ribonucleoprotein</keyword>
<evidence type="ECO:0000256" key="1">
    <source>
        <dbReference type="ARBA" id="ARBA00004604"/>
    </source>
</evidence>
<dbReference type="Pfam" id="PF00400">
    <property type="entry name" value="WD40"/>
    <property type="match status" value="5"/>
</dbReference>
<accession>K8F1E6</accession>
<evidence type="ECO:0000259" key="11">
    <source>
        <dbReference type="Pfam" id="PF04158"/>
    </source>
</evidence>
<dbReference type="OrthoDB" id="10249065at2759"/>
<feature type="repeat" description="WD" evidence="9">
    <location>
        <begin position="105"/>
        <end position="138"/>
    </location>
</feature>
<dbReference type="AlphaFoldDB" id="K8F1E6"/>
<feature type="repeat" description="WD" evidence="9">
    <location>
        <begin position="329"/>
        <end position="370"/>
    </location>
</feature>
<proteinExistence type="inferred from homology"/>
<evidence type="ECO:0000256" key="7">
    <source>
        <dbReference type="ARBA" id="ARBA00023274"/>
    </source>
</evidence>
<evidence type="ECO:0000256" key="3">
    <source>
        <dbReference type="ARBA" id="ARBA00021762"/>
    </source>
</evidence>
<feature type="compositionally biased region" description="Basic residues" evidence="10">
    <location>
        <begin position="406"/>
        <end position="416"/>
    </location>
</feature>
<comment type="subcellular location">
    <subcellularLocation>
        <location evidence="1">Nucleus</location>
        <location evidence="1">Nucleolus</location>
    </subcellularLocation>
</comment>
<sequence>MKVKVISRIEEEYTRETKSEAIKIHRNLDPRLRPMHRATEYKRALNATKLDKVFAKPFCGAFEGHSDGILSLAKNTQNLKQMASGAADGEIRVWDCPSRKALRILNSHSGAIRGLSFDRTGGKLVSCSDDRSIRIWNVPEAELGELGSRETRREERPAMVVAGESAYRDVDCHWGKDMFATAGNCVDLWDMNKDAPVSSFEWGCDTVLSVRFNPAEPEIFASCGSDRSIALYDCRTNTPTRKLIMQNKCTKLCWNPMEAFNFTVANEDCNLYSYDMRKLNVSTCVHKDFVSAVLDVDYSPTGREFVAGSYDKSIRLFDFNSGHSRDCYHTKRMQRVFCVKFSMDGTYVFSGSDDFNVRLWKAHASEKVGTLLPREKRKMQYNEALKDRFKHMPEIRRIANHKHVPKSIHKSAKLRRTMTDAQTRKKERRVAHAAPGAHKKEFKPMRKERIVEELE</sequence>
<organism evidence="12 13">
    <name type="scientific">Bathycoccus prasinos</name>
    <dbReference type="NCBI Taxonomy" id="41875"/>
    <lineage>
        <taxon>Eukaryota</taxon>
        <taxon>Viridiplantae</taxon>
        <taxon>Chlorophyta</taxon>
        <taxon>Mamiellophyceae</taxon>
        <taxon>Mamiellales</taxon>
        <taxon>Bathycoccaceae</taxon>
        <taxon>Bathycoccus</taxon>
    </lineage>
</organism>
<dbReference type="PANTHER" id="PTHR22851:SF0">
    <property type="entry name" value="DDB1- AND CUL4-ASSOCIATED FACTOR 13"/>
    <property type="match status" value="1"/>
</dbReference>
<evidence type="ECO:0000256" key="10">
    <source>
        <dbReference type="SAM" id="MobiDB-lite"/>
    </source>
</evidence>
<gene>
    <name evidence="12" type="ORF">Bathy07g02820</name>
</gene>
<dbReference type="eggNOG" id="KOG0268">
    <property type="taxonomic scope" value="Eukaryota"/>
</dbReference>
<dbReference type="PROSITE" id="PS50294">
    <property type="entry name" value="WD_REPEATS_REGION"/>
    <property type="match status" value="3"/>
</dbReference>
<dbReference type="InterPro" id="IPR001680">
    <property type="entry name" value="WD40_rpt"/>
</dbReference>
<dbReference type="UniPathway" id="UPA00143"/>
<feature type="compositionally biased region" description="Basic and acidic residues" evidence="10">
    <location>
        <begin position="438"/>
        <end position="455"/>
    </location>
</feature>